<dbReference type="InterPro" id="IPR023026">
    <property type="entry name" value="Trp_synth_beta/beta-like"/>
</dbReference>
<comment type="cofactor">
    <cofactor evidence="1 12">
        <name>pyridoxal 5'-phosphate</name>
        <dbReference type="ChEBI" id="CHEBI:597326"/>
    </cofactor>
</comment>
<dbReference type="InterPro" id="IPR006654">
    <property type="entry name" value="Trp_synth_beta"/>
</dbReference>
<organism evidence="14 15">
    <name type="scientific">Endozoicomonas lisbonensis</name>
    <dbReference type="NCBI Taxonomy" id="3120522"/>
    <lineage>
        <taxon>Bacteria</taxon>
        <taxon>Pseudomonadati</taxon>
        <taxon>Pseudomonadota</taxon>
        <taxon>Gammaproteobacteria</taxon>
        <taxon>Oceanospirillales</taxon>
        <taxon>Endozoicomonadaceae</taxon>
        <taxon>Endozoicomonas</taxon>
    </lineage>
</organism>
<dbReference type="InterPro" id="IPR001926">
    <property type="entry name" value="TrpB-like_PALP"/>
</dbReference>
<comment type="function">
    <text evidence="2 12">The beta subunit is responsible for the synthesis of L-tryptophan from indole and L-serine.</text>
</comment>
<dbReference type="HAMAP" id="MF_00133">
    <property type="entry name" value="Trp_synth_beta"/>
    <property type="match status" value="1"/>
</dbReference>
<dbReference type="PROSITE" id="PS00168">
    <property type="entry name" value="TRP_SYNTHASE_BETA"/>
    <property type="match status" value="1"/>
</dbReference>
<feature type="modified residue" description="N6-(pyridoxal phosphate)lysine" evidence="12">
    <location>
        <position position="178"/>
    </location>
</feature>
<keyword evidence="9 12" id="KW-0057">Aromatic amino acid biosynthesis</keyword>
<evidence type="ECO:0000313" key="15">
    <source>
        <dbReference type="Proteomes" id="UP001549366"/>
    </source>
</evidence>
<dbReference type="Proteomes" id="UP001549366">
    <property type="component" value="Unassembled WGS sequence"/>
</dbReference>
<keyword evidence="6 12" id="KW-0028">Amino-acid biosynthesis</keyword>
<dbReference type="PANTHER" id="PTHR48077:SF3">
    <property type="entry name" value="TRYPTOPHAN SYNTHASE"/>
    <property type="match status" value="1"/>
</dbReference>
<dbReference type="GO" id="GO:0004834">
    <property type="term" value="F:tryptophan synthase activity"/>
    <property type="evidence" value="ECO:0007669"/>
    <property type="project" value="UniProtKB-EC"/>
</dbReference>
<proteinExistence type="inferred from homology"/>
<name>A0ABV2SK97_9GAMM</name>
<evidence type="ECO:0000256" key="11">
    <source>
        <dbReference type="ARBA" id="ARBA00049047"/>
    </source>
</evidence>
<dbReference type="EC" id="4.2.1.20" evidence="12"/>
<dbReference type="Gene3D" id="3.40.50.1100">
    <property type="match status" value="2"/>
</dbReference>
<keyword evidence="15" id="KW-1185">Reference proteome</keyword>
<dbReference type="NCBIfam" id="TIGR00263">
    <property type="entry name" value="trpB"/>
    <property type="match status" value="1"/>
</dbReference>
<evidence type="ECO:0000256" key="7">
    <source>
        <dbReference type="ARBA" id="ARBA00022822"/>
    </source>
</evidence>
<evidence type="ECO:0000256" key="2">
    <source>
        <dbReference type="ARBA" id="ARBA00002786"/>
    </source>
</evidence>
<protein>
    <recommendedName>
        <fullName evidence="12">Tryptophan synthase beta chain</fullName>
        <ecNumber evidence="12">4.2.1.20</ecNumber>
    </recommendedName>
</protein>
<sequence>MQYKRGRLIVIILLEISLQKSANAKPSRLINCSAIAIIRAIVTGENIRTSLSCILTKAQQYWHYSNKNHYSFNNKQASKVSDVSKITEFAPMPDDHGYFGDYGGAMVPPALEKAIADVESAYREIRNDPEFRKELLDLYKHYVGRPSPVFYAKRLSDHLGGAKIYLKREDLNHTGAHKINHAIGEALLAKYMGKKKVVAETGAGQHGVAMATACALVGINCEIHMGQIDIEKEAPNVTRMKILGCKVVAVTRGTRTLKDAVDSAFEAYLRDPESQLYAIGSVVGPHPFPMMVRDFQQIIGEEARDQFQEMTGTLPDYLMACVGGGSNAIGLFTAFLKDESVNIIGIEPAGRGLDTPDHAATLTLGKPGAVHGFKCYVLQDDAGEPLPVHSIASGLDYPGVGPQHSYLKDIGRISYQSATDQECLDAFMTLSRKEGIIPALESAHAVAGAIRLAPELSKDKSILVNLSGRGDKDIDYVVQQLNL</sequence>
<keyword evidence="8 12" id="KW-0663">Pyridoxal phosphate</keyword>
<gene>
    <name evidence="12" type="primary">trpB</name>
    <name evidence="14" type="ORF">V5J35_002966</name>
</gene>
<comment type="caution">
    <text evidence="14">The sequence shown here is derived from an EMBL/GenBank/DDBJ whole genome shotgun (WGS) entry which is preliminary data.</text>
</comment>
<dbReference type="SUPFAM" id="SSF53686">
    <property type="entry name" value="Tryptophan synthase beta subunit-like PLP-dependent enzymes"/>
    <property type="match status" value="1"/>
</dbReference>
<evidence type="ECO:0000256" key="3">
    <source>
        <dbReference type="ARBA" id="ARBA00004733"/>
    </source>
</evidence>
<evidence type="ECO:0000256" key="6">
    <source>
        <dbReference type="ARBA" id="ARBA00022605"/>
    </source>
</evidence>
<dbReference type="EMBL" id="JBEWTB010000002">
    <property type="protein sequence ID" value="MET4757774.1"/>
    <property type="molecule type" value="Genomic_DNA"/>
</dbReference>
<comment type="similarity">
    <text evidence="4 12">Belongs to the TrpB family.</text>
</comment>
<evidence type="ECO:0000256" key="1">
    <source>
        <dbReference type="ARBA" id="ARBA00001933"/>
    </source>
</evidence>
<evidence type="ECO:0000256" key="12">
    <source>
        <dbReference type="HAMAP-Rule" id="MF_00133"/>
    </source>
</evidence>
<dbReference type="Pfam" id="PF00291">
    <property type="entry name" value="PALP"/>
    <property type="match status" value="1"/>
</dbReference>
<dbReference type="PANTHER" id="PTHR48077">
    <property type="entry name" value="TRYPTOPHAN SYNTHASE-RELATED"/>
    <property type="match status" value="1"/>
</dbReference>
<evidence type="ECO:0000256" key="5">
    <source>
        <dbReference type="ARBA" id="ARBA00011270"/>
    </source>
</evidence>
<evidence type="ECO:0000259" key="13">
    <source>
        <dbReference type="Pfam" id="PF00291"/>
    </source>
</evidence>
<reference evidence="14 15" key="1">
    <citation type="submission" date="2024-06" db="EMBL/GenBank/DDBJ databases">
        <title>Genomic Encyclopedia of Type Strains, Phase V (KMG-V): Genome sequencing to study the core and pangenomes of soil and plant-associated prokaryotes.</title>
        <authorList>
            <person name="Whitman W."/>
        </authorList>
    </citation>
    <scope>NUCLEOTIDE SEQUENCE [LARGE SCALE GENOMIC DNA]</scope>
    <source>
        <strain evidence="14 15">NE40</strain>
    </source>
</reference>
<accession>A0ABV2SK97</accession>
<evidence type="ECO:0000313" key="14">
    <source>
        <dbReference type="EMBL" id="MET4757774.1"/>
    </source>
</evidence>
<dbReference type="InterPro" id="IPR006653">
    <property type="entry name" value="Trp_synth_b_CS"/>
</dbReference>
<keyword evidence="7 12" id="KW-0822">Tryptophan biosynthesis</keyword>
<evidence type="ECO:0000256" key="9">
    <source>
        <dbReference type="ARBA" id="ARBA00023141"/>
    </source>
</evidence>
<evidence type="ECO:0000256" key="10">
    <source>
        <dbReference type="ARBA" id="ARBA00023239"/>
    </source>
</evidence>
<dbReference type="InterPro" id="IPR036052">
    <property type="entry name" value="TrpB-like_PALP_sf"/>
</dbReference>
<dbReference type="CDD" id="cd06446">
    <property type="entry name" value="Trp-synth_B"/>
    <property type="match status" value="1"/>
</dbReference>
<comment type="pathway">
    <text evidence="3 12">Amino-acid biosynthesis; L-tryptophan biosynthesis; L-tryptophan from chorismate: step 5/5.</text>
</comment>
<evidence type="ECO:0000256" key="4">
    <source>
        <dbReference type="ARBA" id="ARBA00009982"/>
    </source>
</evidence>
<comment type="catalytic activity">
    <reaction evidence="11 12">
        <text>(1S,2R)-1-C-(indol-3-yl)glycerol 3-phosphate + L-serine = D-glyceraldehyde 3-phosphate + L-tryptophan + H2O</text>
        <dbReference type="Rhea" id="RHEA:10532"/>
        <dbReference type="ChEBI" id="CHEBI:15377"/>
        <dbReference type="ChEBI" id="CHEBI:33384"/>
        <dbReference type="ChEBI" id="CHEBI:57912"/>
        <dbReference type="ChEBI" id="CHEBI:58866"/>
        <dbReference type="ChEBI" id="CHEBI:59776"/>
        <dbReference type="EC" id="4.2.1.20"/>
    </reaction>
</comment>
<feature type="domain" description="Tryptophan synthase beta chain-like PALP" evidence="13">
    <location>
        <begin position="144"/>
        <end position="468"/>
    </location>
</feature>
<comment type="subunit">
    <text evidence="5 12">Tetramer of two alpha and two beta chains.</text>
</comment>
<keyword evidence="10 12" id="KW-0456">Lyase</keyword>
<evidence type="ECO:0000256" key="8">
    <source>
        <dbReference type="ARBA" id="ARBA00022898"/>
    </source>
</evidence>